<sequence>MKKITPFLILSCSLLFAKDSKIETSSGQKKSNPSVLEILIQLKSMEGNLKKLDLHQIGNLDRLKESLAYKSGKAVKEYMKYHADDFYYYESAARFFINNLTRI</sequence>
<dbReference type="Proteomes" id="UP000014570">
    <property type="component" value="Unassembled WGS sequence"/>
</dbReference>
<proteinExistence type="predicted"/>
<dbReference type="EMBL" id="AHNP02000010">
    <property type="protein sequence ID" value="EPG56996.1"/>
    <property type="molecule type" value="Genomic_DNA"/>
</dbReference>
<name>A0AAV3J904_LEPBO</name>
<comment type="caution">
    <text evidence="1">The sequence shown here is derived from an EMBL/GenBank/DDBJ whole genome shotgun (WGS) entry which is preliminary data.</text>
</comment>
<accession>A0AAV3J904</accession>
<dbReference type="AlphaFoldDB" id="A0AAV3J904"/>
<dbReference type="RefSeq" id="WP_002736604.1">
    <property type="nucleotide sequence ID" value="NZ_AHNP02000010.1"/>
</dbReference>
<evidence type="ECO:0000313" key="2">
    <source>
        <dbReference type="Proteomes" id="UP000014570"/>
    </source>
</evidence>
<reference evidence="1 2" key="1">
    <citation type="submission" date="2013-04" db="EMBL/GenBank/DDBJ databases">
        <authorList>
            <person name="Harkins D.M."/>
            <person name="Durkin A.S."/>
            <person name="Brinkac L.M."/>
            <person name="Haft D.H."/>
            <person name="Selengut J.D."/>
            <person name="Sanka R."/>
            <person name="DePew J."/>
            <person name="Purushe J."/>
            <person name="Chanthongthip A."/>
            <person name="Lattana O."/>
            <person name="Phetsouvanh R."/>
            <person name="Newton P.N."/>
            <person name="Vinetz J.M."/>
            <person name="Sutton G.G."/>
            <person name="Nierman W.C."/>
            <person name="Fouts D.E."/>
        </authorList>
    </citation>
    <scope>NUCLEOTIDE SEQUENCE [LARGE SCALE GENOMIC DNA]</scope>
    <source>
        <strain evidence="1 2">UI 09931</strain>
    </source>
</reference>
<organism evidence="1 2">
    <name type="scientific">Leptospira borgpetersenii serovar Javanica str. UI 09931</name>
    <dbReference type="NCBI Taxonomy" id="1049767"/>
    <lineage>
        <taxon>Bacteria</taxon>
        <taxon>Pseudomonadati</taxon>
        <taxon>Spirochaetota</taxon>
        <taxon>Spirochaetia</taxon>
        <taxon>Leptospirales</taxon>
        <taxon>Leptospiraceae</taxon>
        <taxon>Leptospira</taxon>
    </lineage>
</organism>
<dbReference type="GeneID" id="61173364"/>
<evidence type="ECO:0000313" key="1">
    <source>
        <dbReference type="EMBL" id="EPG56996.1"/>
    </source>
</evidence>
<protein>
    <submittedName>
        <fullName evidence="1">Uncharacterized protein</fullName>
    </submittedName>
</protein>
<gene>
    <name evidence="1" type="ORF">LEP1GSC103_1527</name>
</gene>